<evidence type="ECO:0000313" key="7">
    <source>
        <dbReference type="Proteomes" id="UP001597351"/>
    </source>
</evidence>
<dbReference type="Proteomes" id="UP001597351">
    <property type="component" value="Unassembled WGS sequence"/>
</dbReference>
<proteinExistence type="inferred from homology"/>
<dbReference type="EMBL" id="JBHUGD010000001">
    <property type="protein sequence ID" value="MFD1945203.1"/>
    <property type="molecule type" value="Genomic_DNA"/>
</dbReference>
<protein>
    <submittedName>
        <fullName evidence="6">Sigma factor-like helix-turn-helix DNA-binding protein</fullName>
    </submittedName>
</protein>
<keyword evidence="7" id="KW-1185">Reference proteome</keyword>
<evidence type="ECO:0000313" key="6">
    <source>
        <dbReference type="EMBL" id="MFD1945203.1"/>
    </source>
</evidence>
<dbReference type="InterPro" id="IPR036388">
    <property type="entry name" value="WH-like_DNA-bd_sf"/>
</dbReference>
<dbReference type="RefSeq" id="WP_343915904.1">
    <property type="nucleotide sequence ID" value="NZ_BAAAJT010000002.1"/>
</dbReference>
<comment type="caution">
    <text evidence="6">The sequence shown here is derived from an EMBL/GenBank/DDBJ whole genome shotgun (WGS) entry which is preliminary data.</text>
</comment>
<comment type="similarity">
    <text evidence="1">Belongs to the sigma-70 factor family. ECF subfamily.</text>
</comment>
<evidence type="ECO:0000259" key="5">
    <source>
        <dbReference type="Pfam" id="PF08281"/>
    </source>
</evidence>
<sequence>MPGETVDAAAKRVDETRTALVLRAEGLSVVEIAQRLGMRPSTVERRIAAGLEGDGEYEVEHLRIMTELRLQWLQRQYAEVEANPTQKGASARVAALNGMRSVEADRRKMWGLDYDPRNGRA</sequence>
<keyword evidence="4" id="KW-0804">Transcription</keyword>
<evidence type="ECO:0000256" key="3">
    <source>
        <dbReference type="ARBA" id="ARBA00023082"/>
    </source>
</evidence>
<dbReference type="Pfam" id="PF08281">
    <property type="entry name" value="Sigma70_r4_2"/>
    <property type="match status" value="1"/>
</dbReference>
<name>A0ABW4TIL2_9ACTN</name>
<keyword evidence="2" id="KW-0805">Transcription regulation</keyword>
<dbReference type="InterPro" id="IPR013324">
    <property type="entry name" value="RNA_pol_sigma_r3/r4-like"/>
</dbReference>
<evidence type="ECO:0000256" key="4">
    <source>
        <dbReference type="ARBA" id="ARBA00023163"/>
    </source>
</evidence>
<gene>
    <name evidence="6" type="ORF">ACFSDE_00220</name>
</gene>
<dbReference type="SUPFAM" id="SSF88659">
    <property type="entry name" value="Sigma3 and sigma4 domains of RNA polymerase sigma factors"/>
    <property type="match status" value="1"/>
</dbReference>
<evidence type="ECO:0000256" key="1">
    <source>
        <dbReference type="ARBA" id="ARBA00010641"/>
    </source>
</evidence>
<feature type="domain" description="RNA polymerase sigma factor 70 region 4 type 2" evidence="5">
    <location>
        <begin position="15"/>
        <end position="51"/>
    </location>
</feature>
<keyword evidence="3" id="KW-0731">Sigma factor</keyword>
<organism evidence="6 7">
    <name type="scientific">Nocardioides aestuarii</name>
    <dbReference type="NCBI Taxonomy" id="252231"/>
    <lineage>
        <taxon>Bacteria</taxon>
        <taxon>Bacillati</taxon>
        <taxon>Actinomycetota</taxon>
        <taxon>Actinomycetes</taxon>
        <taxon>Propionibacteriales</taxon>
        <taxon>Nocardioidaceae</taxon>
        <taxon>Nocardioides</taxon>
    </lineage>
</organism>
<accession>A0ABW4TIL2</accession>
<evidence type="ECO:0000256" key="2">
    <source>
        <dbReference type="ARBA" id="ARBA00023015"/>
    </source>
</evidence>
<dbReference type="Gene3D" id="1.10.10.10">
    <property type="entry name" value="Winged helix-like DNA-binding domain superfamily/Winged helix DNA-binding domain"/>
    <property type="match status" value="1"/>
</dbReference>
<reference evidence="7" key="1">
    <citation type="journal article" date="2019" name="Int. J. Syst. Evol. Microbiol.">
        <title>The Global Catalogue of Microorganisms (GCM) 10K type strain sequencing project: providing services to taxonomists for standard genome sequencing and annotation.</title>
        <authorList>
            <consortium name="The Broad Institute Genomics Platform"/>
            <consortium name="The Broad Institute Genome Sequencing Center for Infectious Disease"/>
            <person name="Wu L."/>
            <person name="Ma J."/>
        </authorList>
    </citation>
    <scope>NUCLEOTIDE SEQUENCE [LARGE SCALE GENOMIC DNA]</scope>
    <source>
        <strain evidence="7">CGMCC 1.12477</strain>
    </source>
</reference>
<dbReference type="InterPro" id="IPR013249">
    <property type="entry name" value="RNA_pol_sigma70_r4_t2"/>
</dbReference>